<accession>A0A0D2IQG1</accession>
<evidence type="ECO:0000256" key="2">
    <source>
        <dbReference type="ARBA" id="ARBA00005995"/>
    </source>
</evidence>
<dbReference type="InterPro" id="IPR002937">
    <property type="entry name" value="Amino_oxidase"/>
</dbReference>
<dbReference type="PRINTS" id="PR00757">
    <property type="entry name" value="AMINEOXDASEF"/>
</dbReference>
<protein>
    <recommendedName>
        <fullName evidence="6">Amine oxidase</fullName>
        <ecNumber evidence="6">1.4.3.-</ecNumber>
    </recommendedName>
</protein>
<evidence type="ECO:0000313" key="8">
    <source>
        <dbReference type="EMBL" id="KIX99211.1"/>
    </source>
</evidence>
<dbReference type="GeneID" id="27710533"/>
<dbReference type="STRING" id="1442371.A0A0D2IQG1"/>
<evidence type="ECO:0000313" key="9">
    <source>
        <dbReference type="Proteomes" id="UP000053411"/>
    </source>
</evidence>
<dbReference type="InterPro" id="IPR035959">
    <property type="entry name" value="RutC-like_sf"/>
</dbReference>
<organism evidence="8 9">
    <name type="scientific">Fonsecaea multimorphosa CBS 102226</name>
    <dbReference type="NCBI Taxonomy" id="1442371"/>
    <lineage>
        <taxon>Eukaryota</taxon>
        <taxon>Fungi</taxon>
        <taxon>Dikarya</taxon>
        <taxon>Ascomycota</taxon>
        <taxon>Pezizomycotina</taxon>
        <taxon>Eurotiomycetes</taxon>
        <taxon>Chaetothyriomycetidae</taxon>
        <taxon>Chaetothyriales</taxon>
        <taxon>Herpotrichiellaceae</taxon>
        <taxon>Fonsecaea</taxon>
    </lineage>
</organism>
<feature type="binding site" evidence="5">
    <location>
        <position position="391"/>
    </location>
    <ligand>
        <name>FAD</name>
        <dbReference type="ChEBI" id="CHEBI:57692"/>
    </ligand>
</feature>
<dbReference type="SUPFAM" id="SSF55298">
    <property type="entry name" value="YjgF-like"/>
    <property type="match status" value="1"/>
</dbReference>
<dbReference type="VEuPathDB" id="FungiDB:Z520_04787"/>
<dbReference type="EMBL" id="KN848069">
    <property type="protein sequence ID" value="KIX99211.1"/>
    <property type="molecule type" value="Genomic_DNA"/>
</dbReference>
<dbReference type="EC" id="1.4.3.-" evidence="6"/>
<evidence type="ECO:0000256" key="6">
    <source>
        <dbReference type="RuleBase" id="RU362067"/>
    </source>
</evidence>
<dbReference type="RefSeq" id="XP_016633334.1">
    <property type="nucleotide sequence ID" value="XM_016775291.1"/>
</dbReference>
<dbReference type="PANTHER" id="PTHR43563">
    <property type="entry name" value="AMINE OXIDASE"/>
    <property type="match status" value="1"/>
</dbReference>
<gene>
    <name evidence="8" type="ORF">Z520_04787</name>
</gene>
<dbReference type="Gene3D" id="3.50.50.60">
    <property type="entry name" value="FAD/NAD(P)-binding domain"/>
    <property type="match status" value="1"/>
</dbReference>
<dbReference type="GO" id="GO:0097621">
    <property type="term" value="F:monoamine oxidase activity"/>
    <property type="evidence" value="ECO:0007669"/>
    <property type="project" value="UniProtKB-EC"/>
</dbReference>
<dbReference type="Gene3D" id="1.10.405.10">
    <property type="entry name" value="Guanine Nucleotide Dissociation Inhibitor, domain 1"/>
    <property type="match status" value="1"/>
</dbReference>
<proteinExistence type="inferred from homology"/>
<comment type="cofactor">
    <cofactor evidence="1 6">
        <name>FAD</name>
        <dbReference type="ChEBI" id="CHEBI:57692"/>
    </cofactor>
</comment>
<dbReference type="Gene3D" id="3.90.660.10">
    <property type="match status" value="1"/>
</dbReference>
<sequence>MANHIRIHNPKGLSDPTPFIYSHTASVEPGSRYIHIAGQVGFNKDGTMPADFAAQARLAFANLKVCLAESGATIRDIVSLTTYIVDDGAVRLIWDLFQEFLTDEKGLFAPPAAVIPVPALAAPGLKIEIQCVAATRPRSAPVADAIVRPFQTITEVDVIVVGAGLSGMQAATDVQNAGLSCIVLEAKDRVGGKTFTTKVQSGPGVLDLGGAWINDQTQPKMYALFKKFGFEPIVQRVKGDEVFRSNKSSQIHRTAWPGLPPVEARQRELWTKIANELDEDCKSIDLHDSTVNTHVEDISLGEYFRSKGADEGGYAFNFWKAWIRALTGTEPDQIGLVYMLDYIKSAGGVQSLLSDGPDGAQYMTNRRGNQTISKRLAADLKPNSVRLSTPVNRITQTSDGALVETMTREIFRCRKVLVAIPTPLYRHIKFSPQLPADKLEYINSVHLGPYCKCILIYAAPWWREAGLNGSFIDLDGPVTFSRDVSSDQDGMYVISCLIFGDYALNWMRLPISRRVQAVKDQLADMVGEEYRGKVYNTIETIEKNWFTELWSEGVPCPMPAPGGIWPRLGNALRRPFGNLHFIGTETAIEWKGYMEGAVRAGERGAAEVLAAIGSEDSPKTGPKL</sequence>
<dbReference type="InterPro" id="IPR006175">
    <property type="entry name" value="YjgF/YER057c/UK114"/>
</dbReference>
<feature type="binding site" evidence="5">
    <location>
        <position position="166"/>
    </location>
    <ligand>
        <name>FAD</name>
        <dbReference type="ChEBI" id="CHEBI:57692"/>
    </ligand>
</feature>
<feature type="binding site" evidence="5">
    <location>
        <begin position="185"/>
        <end position="186"/>
    </location>
    <ligand>
        <name>FAD</name>
        <dbReference type="ChEBI" id="CHEBI:57692"/>
    </ligand>
</feature>
<dbReference type="Gene3D" id="3.30.1330.40">
    <property type="entry name" value="RutC-like"/>
    <property type="match status" value="1"/>
</dbReference>
<dbReference type="InterPro" id="IPR050703">
    <property type="entry name" value="Flavin_MAO"/>
</dbReference>
<keyword evidence="6" id="KW-0285">Flavoprotein</keyword>
<evidence type="ECO:0000259" key="7">
    <source>
        <dbReference type="Pfam" id="PF01593"/>
    </source>
</evidence>
<evidence type="ECO:0000256" key="1">
    <source>
        <dbReference type="ARBA" id="ARBA00001974"/>
    </source>
</evidence>
<keyword evidence="9" id="KW-1185">Reference proteome</keyword>
<feature type="binding site" evidence="5">
    <location>
        <position position="585"/>
    </location>
    <ligand>
        <name>FAD</name>
        <dbReference type="ChEBI" id="CHEBI:57692"/>
    </ligand>
</feature>
<dbReference type="InterPro" id="IPR036188">
    <property type="entry name" value="FAD/NAD-bd_sf"/>
</dbReference>
<dbReference type="Pfam" id="PF01042">
    <property type="entry name" value="Ribonuc_L-PSP"/>
    <property type="match status" value="1"/>
</dbReference>
<dbReference type="CDD" id="cd00448">
    <property type="entry name" value="YjgF_YER057c_UK114_family"/>
    <property type="match status" value="1"/>
</dbReference>
<evidence type="ECO:0000256" key="4">
    <source>
        <dbReference type="ARBA" id="ARBA00048448"/>
    </source>
</evidence>
<reference evidence="8 9" key="1">
    <citation type="submission" date="2015-01" db="EMBL/GenBank/DDBJ databases">
        <title>The Genome Sequence of Fonsecaea multimorphosa CBS 102226.</title>
        <authorList>
            <consortium name="The Broad Institute Genomics Platform"/>
            <person name="Cuomo C."/>
            <person name="de Hoog S."/>
            <person name="Gorbushina A."/>
            <person name="Stielow B."/>
            <person name="Teixiera M."/>
            <person name="Abouelleil A."/>
            <person name="Chapman S.B."/>
            <person name="Priest M."/>
            <person name="Young S.K."/>
            <person name="Wortman J."/>
            <person name="Nusbaum C."/>
            <person name="Birren B."/>
        </authorList>
    </citation>
    <scope>NUCLEOTIDE SEQUENCE [LARGE SCALE GENOMIC DNA]</scope>
    <source>
        <strain evidence="8 9">CBS 102226</strain>
    </source>
</reference>
<keyword evidence="3 6" id="KW-0560">Oxidoreductase</keyword>
<dbReference type="InterPro" id="IPR001613">
    <property type="entry name" value="Flavin_amine_oxidase"/>
</dbReference>
<name>A0A0D2IQG1_9EURO</name>
<dbReference type="SUPFAM" id="SSF54373">
    <property type="entry name" value="FAD-linked reductases, C-terminal domain"/>
    <property type="match status" value="1"/>
</dbReference>
<evidence type="ECO:0000256" key="3">
    <source>
        <dbReference type="ARBA" id="ARBA00023002"/>
    </source>
</evidence>
<comment type="catalytic activity">
    <reaction evidence="4">
        <text>a secondary aliphatic amine + O2 + H2O = a primary amine + an aldehyde + H2O2</text>
        <dbReference type="Rhea" id="RHEA:26414"/>
        <dbReference type="ChEBI" id="CHEBI:15377"/>
        <dbReference type="ChEBI" id="CHEBI:15379"/>
        <dbReference type="ChEBI" id="CHEBI:16240"/>
        <dbReference type="ChEBI" id="CHEBI:17478"/>
        <dbReference type="ChEBI" id="CHEBI:58855"/>
        <dbReference type="ChEBI" id="CHEBI:65296"/>
        <dbReference type="EC" id="1.4.3.4"/>
    </reaction>
</comment>
<dbReference type="Pfam" id="PF01593">
    <property type="entry name" value="Amino_oxidase"/>
    <property type="match status" value="1"/>
</dbReference>
<feature type="domain" description="Amine oxidase" evidence="7">
    <location>
        <begin position="165"/>
        <end position="609"/>
    </location>
</feature>
<dbReference type="AlphaFoldDB" id="A0A0D2IQG1"/>
<dbReference type="OrthoDB" id="5046242at2759"/>
<comment type="similarity">
    <text evidence="2 6">Belongs to the flavin monoamine oxidase family.</text>
</comment>
<keyword evidence="6" id="KW-0274">FAD</keyword>
<dbReference type="PANTHER" id="PTHR43563:SF14">
    <property type="entry name" value="AMINE OXIDASE"/>
    <property type="match status" value="1"/>
</dbReference>
<dbReference type="Proteomes" id="UP000053411">
    <property type="component" value="Unassembled WGS sequence"/>
</dbReference>
<evidence type="ECO:0000256" key="5">
    <source>
        <dbReference type="PIRSR" id="PIRSR601613-1"/>
    </source>
</evidence>
<dbReference type="SUPFAM" id="SSF51905">
    <property type="entry name" value="FAD/NAD(P)-binding domain"/>
    <property type="match status" value="1"/>
</dbReference>